<evidence type="ECO:0000313" key="2">
    <source>
        <dbReference type="Proteomes" id="UP000221468"/>
    </source>
</evidence>
<accession>A0A1X9Y8C2</accession>
<organism evidence="1 2">
    <name type="scientific">Proteus phage VB_PmiS-Isfahan</name>
    <dbReference type="NCBI Taxonomy" id="1969841"/>
    <lineage>
        <taxon>Viruses</taxon>
        <taxon>Duplodnaviria</taxon>
        <taxon>Heunggongvirae</taxon>
        <taxon>Uroviricota</taxon>
        <taxon>Caudoviricetes</taxon>
        <taxon>Gorganvirus</taxon>
        <taxon>Gorganvirus isfahan</taxon>
    </lineage>
</organism>
<sequence>MPRIWNLYKDNSLVKNTLKSETSETWNLYKDNSLVKNTLKSETSETRL</sequence>
<reference evidence="1 2" key="1">
    <citation type="journal article" date="2019" name="Genomics">
        <title>Genomic analyses of a novel bacteriophage (VB_PmiS-Isfahan) within Siphoviridae family infecting Proteus mirabilis.</title>
        <authorList>
            <person name="Yazdi M."/>
            <person name="Bouzari M."/>
            <person name="Ghaemi E.A."/>
        </authorList>
    </citation>
    <scope>NUCLEOTIDE SEQUENCE [LARGE SCALE GENOMIC DNA]</scope>
</reference>
<proteinExistence type="predicted"/>
<dbReference type="RefSeq" id="YP_009600642.1">
    <property type="nucleotide sequence ID" value="NC_041925.1"/>
</dbReference>
<dbReference type="EMBL" id="KY742649">
    <property type="protein sequence ID" value="ARS25029.1"/>
    <property type="molecule type" value="Genomic_DNA"/>
</dbReference>
<dbReference type="GeneID" id="40076448"/>
<name>A0A1X9Y8C2_9CAUD</name>
<protein>
    <submittedName>
        <fullName evidence="1">Uncharacterized protein</fullName>
    </submittedName>
</protein>
<dbReference type="Proteomes" id="UP000221468">
    <property type="component" value="Segment"/>
</dbReference>
<keyword evidence="2" id="KW-1185">Reference proteome</keyword>
<dbReference type="KEGG" id="vg:40076448"/>
<evidence type="ECO:0000313" key="1">
    <source>
        <dbReference type="EMBL" id="ARS25029.1"/>
    </source>
</evidence>